<proteinExistence type="predicted"/>
<reference evidence="2" key="1">
    <citation type="journal article" date="2019" name="Sci. Rep.">
        <title>Draft genome of Tanacetum cinerariifolium, the natural source of mosquito coil.</title>
        <authorList>
            <person name="Yamashiro T."/>
            <person name="Shiraishi A."/>
            <person name="Satake H."/>
            <person name="Nakayama K."/>
        </authorList>
    </citation>
    <scope>NUCLEOTIDE SEQUENCE</scope>
</reference>
<dbReference type="EMBL" id="BKCJ010004718">
    <property type="protein sequence ID" value="GEU62696.1"/>
    <property type="molecule type" value="Genomic_DNA"/>
</dbReference>
<evidence type="ECO:0000259" key="1">
    <source>
        <dbReference type="Pfam" id="PF03732"/>
    </source>
</evidence>
<dbReference type="InterPro" id="IPR005162">
    <property type="entry name" value="Retrotrans_gag_dom"/>
</dbReference>
<feature type="domain" description="Retrotransposon gag" evidence="1">
    <location>
        <begin position="108"/>
        <end position="177"/>
    </location>
</feature>
<organism evidence="2">
    <name type="scientific">Tanacetum cinerariifolium</name>
    <name type="common">Dalmatian daisy</name>
    <name type="synonym">Chrysanthemum cinerariifolium</name>
    <dbReference type="NCBI Taxonomy" id="118510"/>
    <lineage>
        <taxon>Eukaryota</taxon>
        <taxon>Viridiplantae</taxon>
        <taxon>Streptophyta</taxon>
        <taxon>Embryophyta</taxon>
        <taxon>Tracheophyta</taxon>
        <taxon>Spermatophyta</taxon>
        <taxon>Magnoliopsida</taxon>
        <taxon>eudicotyledons</taxon>
        <taxon>Gunneridae</taxon>
        <taxon>Pentapetalae</taxon>
        <taxon>asterids</taxon>
        <taxon>campanulids</taxon>
        <taxon>Asterales</taxon>
        <taxon>Asteraceae</taxon>
        <taxon>Asteroideae</taxon>
        <taxon>Anthemideae</taxon>
        <taxon>Anthemidinae</taxon>
        <taxon>Tanacetum</taxon>
    </lineage>
</organism>
<dbReference type="AlphaFoldDB" id="A0A6L2LLI4"/>
<gene>
    <name evidence="2" type="ORF">Tci_034674</name>
</gene>
<comment type="caution">
    <text evidence="2">The sequence shown here is derived from an EMBL/GenBank/DDBJ whole genome shotgun (WGS) entry which is preliminary data.</text>
</comment>
<name>A0A6L2LLI4_TANCI</name>
<protein>
    <recommendedName>
        <fullName evidence="1">Retrotransposon gag domain-containing protein</fullName>
    </recommendedName>
</protein>
<sequence length="256" mass="28921">MSTRSSAKNLFSPLDNPKLTIRRRSRVDPTLLNDFEMAIEGNINPPVLNLRTMEELCQPTLNGRGGPIAPIAIQATNFGLKNDMIKQVQNSCQFHGLPGDDANKHLDKFLHVTQSIKVNGVTDDAPLSLRNEITNFRQRPDESLFEACERYKLLIDRCPNHNMLPVTQIDTFYKGLNLRHRGTINDAVGGTFMKRCPEECYDLIENMTAHHNDWDTLAQWNKSSSSITSSSNLEIVALKSEMAEINKNLMKVLQIN</sequence>
<dbReference type="PANTHER" id="PTHR33223:SF11">
    <property type="entry name" value="ELEMENT PROTEIN, PUTATIVE-RELATED"/>
    <property type="match status" value="1"/>
</dbReference>
<dbReference type="PANTHER" id="PTHR33223">
    <property type="entry name" value="CCHC-TYPE DOMAIN-CONTAINING PROTEIN"/>
    <property type="match status" value="1"/>
</dbReference>
<dbReference type="Pfam" id="PF03732">
    <property type="entry name" value="Retrotrans_gag"/>
    <property type="match status" value="1"/>
</dbReference>
<accession>A0A6L2LLI4</accession>
<evidence type="ECO:0000313" key="2">
    <source>
        <dbReference type="EMBL" id="GEU62696.1"/>
    </source>
</evidence>